<dbReference type="PANTHER" id="PTHR47804">
    <property type="entry name" value="60S RIBOSOMAL PROTEIN L19"/>
    <property type="match status" value="1"/>
</dbReference>
<name>A0ABR2WVY7_9FUNG</name>
<feature type="domain" description="Putative ER transporter 6TM N-terminal" evidence="8">
    <location>
        <begin position="116"/>
        <end position="306"/>
    </location>
</feature>
<dbReference type="Proteomes" id="UP001479436">
    <property type="component" value="Unassembled WGS sequence"/>
</dbReference>
<evidence type="ECO:0000256" key="1">
    <source>
        <dbReference type="ARBA" id="ARBA00004141"/>
    </source>
</evidence>
<evidence type="ECO:0000313" key="11">
    <source>
        <dbReference type="Proteomes" id="UP001479436"/>
    </source>
</evidence>
<keyword evidence="3 6" id="KW-1133">Transmembrane helix</keyword>
<keyword evidence="11" id="KW-1185">Reference proteome</keyword>
<feature type="transmembrane region" description="Helical" evidence="6">
    <location>
        <begin position="52"/>
        <end position="73"/>
    </location>
</feature>
<feature type="transmembrane region" description="Helical" evidence="6">
    <location>
        <begin position="614"/>
        <end position="633"/>
    </location>
</feature>
<feature type="transmembrane region" description="Helical" evidence="6">
    <location>
        <begin position="80"/>
        <end position="101"/>
    </location>
</feature>
<feature type="compositionally biased region" description="Acidic residues" evidence="5">
    <location>
        <begin position="483"/>
        <end position="497"/>
    </location>
</feature>
<dbReference type="Pfam" id="PF10334">
    <property type="entry name" value="BRE4"/>
    <property type="match status" value="1"/>
</dbReference>
<feature type="transmembrane region" description="Helical" evidence="6">
    <location>
        <begin position="640"/>
        <end position="656"/>
    </location>
</feature>
<evidence type="ECO:0000259" key="9">
    <source>
        <dbReference type="Pfam" id="PF13515"/>
    </source>
</evidence>
<evidence type="ECO:0000256" key="5">
    <source>
        <dbReference type="SAM" id="MobiDB-lite"/>
    </source>
</evidence>
<feature type="region of interest" description="Disordered" evidence="5">
    <location>
        <begin position="473"/>
        <end position="527"/>
    </location>
</feature>
<feature type="transmembrane region" description="Helical" evidence="6">
    <location>
        <begin position="687"/>
        <end position="705"/>
    </location>
</feature>
<evidence type="ECO:0000313" key="10">
    <source>
        <dbReference type="EMBL" id="KAK9765641.1"/>
    </source>
</evidence>
<evidence type="ECO:0000259" key="7">
    <source>
        <dbReference type="Pfam" id="PF10334"/>
    </source>
</evidence>
<feature type="transmembrane region" description="Helical" evidence="6">
    <location>
        <begin position="29"/>
        <end position="46"/>
    </location>
</feature>
<protein>
    <recommendedName>
        <fullName evidence="12">DUF2421 domain-containing protein</fullName>
    </recommendedName>
</protein>
<dbReference type="InterPro" id="IPR049453">
    <property type="entry name" value="Memb_transporter_dom"/>
</dbReference>
<keyword evidence="2 6" id="KW-0812">Transmembrane</keyword>
<dbReference type="InterPro" id="IPR023244">
    <property type="entry name" value="Brefeldin_A-sensitivity_4"/>
</dbReference>
<evidence type="ECO:0000256" key="3">
    <source>
        <dbReference type="ARBA" id="ARBA00022989"/>
    </source>
</evidence>
<evidence type="ECO:0008006" key="12">
    <source>
        <dbReference type="Google" id="ProtNLM"/>
    </source>
</evidence>
<sequence>MKSDPFSKTKYFRLPSVFFWRPAKRQWQAIFKGMVACLITSGIFMATPVTQYFGALGYLIIAMVMITPPFLPLGSHIESFIVATIGIAIGLGISALGMVCFTTANKNIGAPSGRWIAFAFLLTTAFLFGYGKAKYPKLAMLWIIGFIPPLYIFTVEVDNPHFSFLFPCKILILQVAGCLITLIVNFVFWPVSSTALVCNNIISALTQTREILSKLPEALKTTDYDAVQSYQLEVKATNIQMTMFKLTDMFRQARYEITYGKIDPRQIVHSVGNLVKLQHHLRMLLKSVLDGQKMRNDSESHQSVNIDIYEVNRHNLEIPRNNERLIHLYLDILIKHTPELIYSVVVAINRLIEGFEFISDQSQPIMSLPQEQLPYQVDESVTTGQLLADALTKFELVHATVSEELHAVSNGDDANDSILIASAYMYSIKQVIVSVQQIVESKEELRPKVCKRKRLWWPKVSFSKWLHSDSQKEKEIRAHKDTSEDESDSIEDDDDEVLSAGAQEDHAESRVRRLGVTEEKESASEPMQVDLRERSRLVQTQPAPARKESIGTYLYEIQKEKENKRTFRRLLWEFLRWCRSERIVYAFKFTIIFGCLALPAYFDSSMAWYSSNHGQWSLITANIVSNVAIGAVFTIGVQRFIGTILGGFWGLAVWEISRSNQYALPVCFTVFSFPLWYLFIHNPLNKVGSVSLTAYVAVIFNEWVYRKLEKRPYLVAIERIASVDAGILMTFLVHSFIAPYIARVELRLELSHIFNLDLNIFSSLFNIHNVEKDGEEDRRIQKQLSCDFTKVLNSLMKSQALFAQSMTEPRLRGPFQSDVYREILTRLKHMLDLTLVIRSTLNQLPQECYEKYMMPINEYRREFMSILVLNLYNVSGALRTKSPMPRYLPSVSGIRQLLCEFAFQKLPVELRSNCTLTTYYTYAWALLEFSIEEEIIIELVKGIVGETELNIRLDPSRSVGLPNQRFMFQDKQPHQMKHV</sequence>
<feature type="transmembrane region" description="Helical" evidence="6">
    <location>
        <begin position="170"/>
        <end position="191"/>
    </location>
</feature>
<feature type="transmembrane region" description="Helical" evidence="6">
    <location>
        <begin position="725"/>
        <end position="742"/>
    </location>
</feature>
<dbReference type="Pfam" id="PF13515">
    <property type="entry name" value="FUSC_2"/>
    <property type="match status" value="1"/>
</dbReference>
<feature type="transmembrane region" description="Helical" evidence="6">
    <location>
        <begin position="583"/>
        <end position="602"/>
    </location>
</feature>
<feature type="transmembrane region" description="Helical" evidence="6">
    <location>
        <begin position="113"/>
        <end position="131"/>
    </location>
</feature>
<feature type="domain" description="Integral membrane bound transporter" evidence="9">
    <location>
        <begin position="607"/>
        <end position="733"/>
    </location>
</feature>
<evidence type="ECO:0000256" key="2">
    <source>
        <dbReference type="ARBA" id="ARBA00022692"/>
    </source>
</evidence>
<evidence type="ECO:0000259" key="8">
    <source>
        <dbReference type="Pfam" id="PF10337"/>
    </source>
</evidence>
<evidence type="ECO:0000256" key="6">
    <source>
        <dbReference type="SAM" id="Phobius"/>
    </source>
</evidence>
<dbReference type="InterPro" id="IPR052430">
    <property type="entry name" value="IVT-Associated"/>
</dbReference>
<feature type="transmembrane region" description="Helical" evidence="6">
    <location>
        <begin position="138"/>
        <end position="155"/>
    </location>
</feature>
<feature type="compositionally biased region" description="Basic and acidic residues" evidence="5">
    <location>
        <begin position="503"/>
        <end position="523"/>
    </location>
</feature>
<evidence type="ECO:0000256" key="4">
    <source>
        <dbReference type="ARBA" id="ARBA00023136"/>
    </source>
</evidence>
<dbReference type="InterPro" id="IPR018820">
    <property type="entry name" value="BRE4-related_DUF2421"/>
</dbReference>
<feature type="domain" description="DUF2421" evidence="7">
    <location>
        <begin position="739"/>
        <end position="890"/>
    </location>
</feature>
<comment type="subcellular location">
    <subcellularLocation>
        <location evidence="1">Membrane</location>
        <topology evidence="1">Multi-pass membrane protein</topology>
    </subcellularLocation>
</comment>
<accession>A0ABR2WVY7</accession>
<reference evidence="10 11" key="1">
    <citation type="submission" date="2023-04" db="EMBL/GenBank/DDBJ databases">
        <title>Genome of Basidiobolus ranarum AG-B5.</title>
        <authorList>
            <person name="Stajich J.E."/>
            <person name="Carter-House D."/>
            <person name="Gryganskyi A."/>
        </authorList>
    </citation>
    <scope>NUCLEOTIDE SEQUENCE [LARGE SCALE GENOMIC DNA]</scope>
    <source>
        <strain evidence="10 11">AG-B5</strain>
    </source>
</reference>
<keyword evidence="4 6" id="KW-0472">Membrane</keyword>
<feature type="compositionally biased region" description="Basic and acidic residues" evidence="5">
    <location>
        <begin position="473"/>
        <end position="482"/>
    </location>
</feature>
<proteinExistence type="predicted"/>
<dbReference type="Pfam" id="PF10337">
    <property type="entry name" value="ArAE_2_N"/>
    <property type="match status" value="1"/>
</dbReference>
<organism evidence="10 11">
    <name type="scientific">Basidiobolus ranarum</name>
    <dbReference type="NCBI Taxonomy" id="34480"/>
    <lineage>
        <taxon>Eukaryota</taxon>
        <taxon>Fungi</taxon>
        <taxon>Fungi incertae sedis</taxon>
        <taxon>Zoopagomycota</taxon>
        <taxon>Entomophthoromycotina</taxon>
        <taxon>Basidiobolomycetes</taxon>
        <taxon>Basidiobolales</taxon>
        <taxon>Basidiobolaceae</taxon>
        <taxon>Basidiobolus</taxon>
    </lineage>
</organism>
<dbReference type="InterPro" id="IPR018823">
    <property type="entry name" value="ArAE_2_N"/>
</dbReference>
<dbReference type="PRINTS" id="PR02047">
    <property type="entry name" value="BREFELDNASP4"/>
</dbReference>
<dbReference type="PANTHER" id="PTHR47804:SF3">
    <property type="entry name" value="PROTEIN BRE4"/>
    <property type="match status" value="1"/>
</dbReference>
<comment type="caution">
    <text evidence="10">The sequence shown here is derived from an EMBL/GenBank/DDBJ whole genome shotgun (WGS) entry which is preliminary data.</text>
</comment>
<dbReference type="EMBL" id="JASJQH010000242">
    <property type="protein sequence ID" value="KAK9765641.1"/>
    <property type="molecule type" value="Genomic_DNA"/>
</dbReference>
<gene>
    <name evidence="10" type="ORF">K7432_005862</name>
</gene>